<dbReference type="AlphaFoldDB" id="A0A0H1RQV8"/>
<evidence type="ECO:0000259" key="1">
    <source>
        <dbReference type="Pfam" id="PF22302"/>
    </source>
</evidence>
<accession>A0A0H1RQV8</accession>
<keyword evidence="3" id="KW-1185">Reference proteome</keyword>
<proteinExistence type="predicted"/>
<organism evidence="2 3">
    <name type="scientific">Microvirga vignae</name>
    <dbReference type="NCBI Taxonomy" id="1225564"/>
    <lineage>
        <taxon>Bacteria</taxon>
        <taxon>Pseudomonadati</taxon>
        <taxon>Pseudomonadota</taxon>
        <taxon>Alphaproteobacteria</taxon>
        <taxon>Hyphomicrobiales</taxon>
        <taxon>Methylobacteriaceae</taxon>
        <taxon>Microvirga</taxon>
    </lineage>
</organism>
<reference evidence="2 3" key="1">
    <citation type="submission" date="2015-05" db="EMBL/GenBank/DDBJ databases">
        <title>Draft genome sequence of Microvirga vignae strain BR3299, a novel nitrogen fixing bacteria isolated from Brazil semi-aired region.</title>
        <authorList>
            <person name="Zilli J.E."/>
            <person name="Passos S.R."/>
            <person name="Leite J."/>
            <person name="Baldani J.I."/>
            <person name="Xavier G.R."/>
            <person name="Rumjaneck N.G."/>
            <person name="Simoes-Araujo J.L."/>
        </authorList>
    </citation>
    <scope>NUCLEOTIDE SEQUENCE [LARGE SCALE GENOMIC DNA]</scope>
    <source>
        <strain evidence="2 3">BR3299</strain>
    </source>
</reference>
<gene>
    <name evidence="2" type="ORF">AA309_00225</name>
</gene>
<dbReference type="OrthoDB" id="7276171at2"/>
<protein>
    <recommendedName>
        <fullName evidence="1">DUF6968 domain-containing protein</fullName>
    </recommendedName>
</protein>
<dbReference type="InterPro" id="IPR054241">
    <property type="entry name" value="DUF6968"/>
</dbReference>
<name>A0A0H1RQV8_9HYPH</name>
<dbReference type="EMBL" id="LCYG01000002">
    <property type="protein sequence ID" value="KLK95057.1"/>
    <property type="molecule type" value="Genomic_DNA"/>
</dbReference>
<comment type="caution">
    <text evidence="2">The sequence shown here is derived from an EMBL/GenBank/DDBJ whole genome shotgun (WGS) entry which is preliminary data.</text>
</comment>
<sequence length="112" mass="12704">MLIAHRDLTFVTASKDTLKVPVCLFAPEGSDKHWWCRYTIGWPDGTYASKGYGVDQFQAIWHTMQKIGSDIYFSDYHKAGRLYFENSGSGYGFPVPKSARNLLVGDDKRFDG</sequence>
<dbReference type="PATRIC" id="fig|1225564.3.peg.2233"/>
<feature type="domain" description="DUF6968" evidence="1">
    <location>
        <begin position="4"/>
        <end position="95"/>
    </location>
</feature>
<evidence type="ECO:0000313" key="3">
    <source>
        <dbReference type="Proteomes" id="UP000035489"/>
    </source>
</evidence>
<dbReference type="Proteomes" id="UP000035489">
    <property type="component" value="Unassembled WGS sequence"/>
</dbReference>
<evidence type="ECO:0000313" key="2">
    <source>
        <dbReference type="EMBL" id="KLK95057.1"/>
    </source>
</evidence>
<dbReference type="Pfam" id="PF22302">
    <property type="entry name" value="DUF6968"/>
    <property type="match status" value="1"/>
</dbReference>
<dbReference type="RefSeq" id="WP_047186970.1">
    <property type="nucleotide sequence ID" value="NZ_LCYG01000002.1"/>
</dbReference>